<comment type="subcellular location">
    <subcellularLocation>
        <location evidence="1">Cell membrane</location>
        <topology evidence="1">Multi-pass membrane protein</topology>
    </subcellularLocation>
</comment>
<keyword evidence="5 7" id="KW-1133">Transmembrane helix</keyword>
<dbReference type="Proteomes" id="UP000254159">
    <property type="component" value="Unassembled WGS sequence"/>
</dbReference>
<dbReference type="PANTHER" id="PTHR30450">
    <property type="entry name" value="ABC TRANSPORTER PERMEASE"/>
    <property type="match status" value="1"/>
</dbReference>
<evidence type="ECO:0000256" key="4">
    <source>
        <dbReference type="ARBA" id="ARBA00022692"/>
    </source>
</evidence>
<name>A0A376RFF8_ECOLX</name>
<dbReference type="GO" id="GO:0006865">
    <property type="term" value="P:amino acid transport"/>
    <property type="evidence" value="ECO:0007669"/>
    <property type="project" value="TreeGrafter"/>
</dbReference>
<dbReference type="AlphaFoldDB" id="A0A376RFF8"/>
<keyword evidence="2" id="KW-0813">Transport</keyword>
<keyword evidence="6 7" id="KW-0472">Membrane</keyword>
<evidence type="ECO:0000256" key="6">
    <source>
        <dbReference type="ARBA" id="ARBA00023136"/>
    </source>
</evidence>
<dbReference type="EMBL" id="UGCD01000002">
    <property type="protein sequence ID" value="STI16738.1"/>
    <property type="molecule type" value="Genomic_DNA"/>
</dbReference>
<protein>
    <submittedName>
        <fullName evidence="8">Histidine transport system permease protein hisM</fullName>
    </submittedName>
</protein>
<evidence type="ECO:0000256" key="3">
    <source>
        <dbReference type="ARBA" id="ARBA00022475"/>
    </source>
</evidence>
<keyword evidence="4 7" id="KW-0812">Transmembrane</keyword>
<evidence type="ECO:0000313" key="8">
    <source>
        <dbReference type="EMBL" id="STI16738.1"/>
    </source>
</evidence>
<sequence length="87" mass="9690">MPSALRIALPAYSNEVILMLHSTALAFTATVPDLLKIARDINAATYQPFTAFGIAAVLYLIIFLCPDQPLRRAEKRWLQHVKPSSTH</sequence>
<dbReference type="InterPro" id="IPR051322">
    <property type="entry name" value="AA_ABC_Transporter_Permease"/>
</dbReference>
<evidence type="ECO:0000313" key="9">
    <source>
        <dbReference type="Proteomes" id="UP000254159"/>
    </source>
</evidence>
<evidence type="ECO:0000256" key="2">
    <source>
        <dbReference type="ARBA" id="ARBA00022448"/>
    </source>
</evidence>
<dbReference type="InterPro" id="IPR035906">
    <property type="entry name" value="MetI-like_sf"/>
</dbReference>
<keyword evidence="3" id="KW-1003">Cell membrane</keyword>
<feature type="transmembrane region" description="Helical" evidence="7">
    <location>
        <begin position="12"/>
        <end position="29"/>
    </location>
</feature>
<gene>
    <name evidence="8" type="primary">hisM_2</name>
    <name evidence="8" type="ORF">NCTC10865_02010</name>
</gene>
<dbReference type="Gene3D" id="1.10.3720.10">
    <property type="entry name" value="MetI-like"/>
    <property type="match status" value="1"/>
</dbReference>
<dbReference type="SUPFAM" id="SSF161098">
    <property type="entry name" value="MetI-like"/>
    <property type="match status" value="1"/>
</dbReference>
<evidence type="ECO:0000256" key="1">
    <source>
        <dbReference type="ARBA" id="ARBA00004651"/>
    </source>
</evidence>
<dbReference type="GO" id="GO:0005886">
    <property type="term" value="C:plasma membrane"/>
    <property type="evidence" value="ECO:0007669"/>
    <property type="project" value="UniProtKB-SubCell"/>
</dbReference>
<dbReference type="PANTHER" id="PTHR30450:SF5">
    <property type="entry name" value="HISTIDINE TRANSPORT SYSTEM PERMEASE PROTEIN HISM"/>
    <property type="match status" value="1"/>
</dbReference>
<organism evidence="8 9">
    <name type="scientific">Escherichia coli</name>
    <dbReference type="NCBI Taxonomy" id="562"/>
    <lineage>
        <taxon>Bacteria</taxon>
        <taxon>Pseudomonadati</taxon>
        <taxon>Pseudomonadota</taxon>
        <taxon>Gammaproteobacteria</taxon>
        <taxon>Enterobacterales</taxon>
        <taxon>Enterobacteriaceae</taxon>
        <taxon>Escherichia</taxon>
    </lineage>
</organism>
<feature type="transmembrane region" description="Helical" evidence="7">
    <location>
        <begin position="49"/>
        <end position="66"/>
    </location>
</feature>
<proteinExistence type="predicted"/>
<evidence type="ECO:0000256" key="7">
    <source>
        <dbReference type="SAM" id="Phobius"/>
    </source>
</evidence>
<accession>A0A376RFF8</accession>
<reference evidence="8 9" key="1">
    <citation type="submission" date="2018-06" db="EMBL/GenBank/DDBJ databases">
        <authorList>
            <consortium name="Pathogen Informatics"/>
            <person name="Doyle S."/>
        </authorList>
    </citation>
    <scope>NUCLEOTIDE SEQUENCE [LARGE SCALE GENOMIC DNA]</scope>
    <source>
        <strain evidence="8 9">NCTC10865</strain>
    </source>
</reference>
<evidence type="ECO:0000256" key="5">
    <source>
        <dbReference type="ARBA" id="ARBA00022989"/>
    </source>
</evidence>